<gene>
    <name evidence="1" type="ORF">SAMN05192589_101223</name>
</gene>
<evidence type="ECO:0000313" key="2">
    <source>
        <dbReference type="Proteomes" id="UP000198781"/>
    </source>
</evidence>
<dbReference type="Proteomes" id="UP000198781">
    <property type="component" value="Unassembled WGS sequence"/>
</dbReference>
<dbReference type="AlphaFoldDB" id="A0A1G6IPY8"/>
<protein>
    <submittedName>
        <fullName evidence="1">Uncharacterized protein</fullName>
    </submittedName>
</protein>
<keyword evidence="2" id="KW-1185">Reference proteome</keyword>
<dbReference type="STRING" id="187868.SAMN05192589_101223"/>
<sequence>MPNLSTITAGARVTYQGDEYKVRSVDGNVLELAYDTGGFFRLVHMSSVTACPTPAIQTAASLPAPAAGQGKGTSLAQFERAFDAMCDLRAGSSAGQDDFDLCLCCDRMISRGRKFCGACEA</sequence>
<organism evidence="1 2">
    <name type="scientific">Paracidovorax valerianellae</name>
    <dbReference type="NCBI Taxonomy" id="187868"/>
    <lineage>
        <taxon>Bacteria</taxon>
        <taxon>Pseudomonadati</taxon>
        <taxon>Pseudomonadota</taxon>
        <taxon>Betaproteobacteria</taxon>
        <taxon>Burkholderiales</taxon>
        <taxon>Comamonadaceae</taxon>
        <taxon>Paracidovorax</taxon>
    </lineage>
</organism>
<evidence type="ECO:0000313" key="1">
    <source>
        <dbReference type="EMBL" id="SDC08558.1"/>
    </source>
</evidence>
<dbReference type="RefSeq" id="WP_092739461.1">
    <property type="nucleotide sequence ID" value="NZ_FMZC01000001.1"/>
</dbReference>
<proteinExistence type="predicted"/>
<accession>A0A1G6IPY8</accession>
<dbReference type="EMBL" id="FMZC01000001">
    <property type="protein sequence ID" value="SDC08558.1"/>
    <property type="molecule type" value="Genomic_DNA"/>
</dbReference>
<name>A0A1G6IPY8_9BURK</name>
<reference evidence="1 2" key="1">
    <citation type="submission" date="2016-10" db="EMBL/GenBank/DDBJ databases">
        <authorList>
            <person name="de Groot N.N."/>
        </authorList>
    </citation>
    <scope>NUCLEOTIDE SEQUENCE [LARGE SCALE GENOMIC DNA]</scope>
    <source>
        <strain evidence="1 2">DSM 16619</strain>
    </source>
</reference>